<dbReference type="InterPro" id="IPR051749">
    <property type="entry name" value="PINc/VapC_TA_RNase"/>
</dbReference>
<protein>
    <recommendedName>
        <fullName evidence="6">Ribonuclease VapC</fullName>
        <shortName evidence="6">RNase VapC</shortName>
        <ecNumber evidence="6">3.1.-.-</ecNumber>
    </recommendedName>
    <alternativeName>
        <fullName evidence="6">Toxin VapC</fullName>
    </alternativeName>
</protein>
<comment type="similarity">
    <text evidence="6">Belongs to the PINc/VapC protein family.</text>
</comment>
<keyword evidence="5 6" id="KW-0460">Magnesium</keyword>
<evidence type="ECO:0000313" key="8">
    <source>
        <dbReference type="EMBL" id="PNG27752.1"/>
    </source>
</evidence>
<accession>A0A2J7TLW6</accession>
<keyword evidence="3 6" id="KW-0479">Metal-binding</keyword>
<dbReference type="GO" id="GO:0004540">
    <property type="term" value="F:RNA nuclease activity"/>
    <property type="evidence" value="ECO:0007669"/>
    <property type="project" value="InterPro"/>
</dbReference>
<dbReference type="InterPro" id="IPR002716">
    <property type="entry name" value="PIN_dom"/>
</dbReference>
<keyword evidence="4 6" id="KW-0378">Hydrolase</keyword>
<evidence type="ECO:0000259" key="7">
    <source>
        <dbReference type="Pfam" id="PF01850"/>
    </source>
</evidence>
<comment type="caution">
    <text evidence="8">The sequence shown here is derived from an EMBL/GenBank/DDBJ whole genome shotgun (WGS) entry which is preliminary data.</text>
</comment>
<feature type="domain" description="PIN" evidence="7">
    <location>
        <begin position="2"/>
        <end position="121"/>
    </location>
</feature>
<dbReference type="EMBL" id="PDZR01000001">
    <property type="protein sequence ID" value="PNG27752.1"/>
    <property type="molecule type" value="Genomic_DNA"/>
</dbReference>
<keyword evidence="6" id="KW-0800">Toxin</keyword>
<reference evidence="8 9" key="1">
    <citation type="submission" date="2017-10" db="EMBL/GenBank/DDBJ databases">
        <title>Genome announcement of Methylocella silvestris TVC from permafrost.</title>
        <authorList>
            <person name="Wang J."/>
            <person name="Geng K."/>
            <person name="Ul-Haque F."/>
            <person name="Crombie A.T."/>
            <person name="Street L.E."/>
            <person name="Wookey P.A."/>
            <person name="Murrell J.C."/>
            <person name="Pratscher J."/>
        </authorList>
    </citation>
    <scope>NUCLEOTIDE SEQUENCE [LARGE SCALE GENOMIC DNA]</scope>
    <source>
        <strain evidence="8 9">TVC</strain>
    </source>
</reference>
<dbReference type="OrthoDB" id="9811788at2"/>
<dbReference type="Pfam" id="PF01850">
    <property type="entry name" value="PIN"/>
    <property type="match status" value="1"/>
</dbReference>
<evidence type="ECO:0000256" key="5">
    <source>
        <dbReference type="ARBA" id="ARBA00022842"/>
    </source>
</evidence>
<dbReference type="InterPro" id="IPR022907">
    <property type="entry name" value="VapC_family"/>
</dbReference>
<sequence>MIVVDSSVWIANLRDLDTRAVRLLRSIEDPNEILVGDLILLEVLQGARSEAHAARIEASLRQFRIEPLLDAGLAVRAAQNYRALREKGATVRKTIDLIIGSFCLARGHALLHDERDFAPMAEHLGLRVV</sequence>
<organism evidence="8 9">
    <name type="scientific">Methylocella silvestris</name>
    <dbReference type="NCBI Taxonomy" id="199596"/>
    <lineage>
        <taxon>Bacteria</taxon>
        <taxon>Pseudomonadati</taxon>
        <taxon>Pseudomonadota</taxon>
        <taxon>Alphaproteobacteria</taxon>
        <taxon>Hyphomicrobiales</taxon>
        <taxon>Beijerinckiaceae</taxon>
        <taxon>Methylocella</taxon>
    </lineage>
</organism>
<evidence type="ECO:0000256" key="4">
    <source>
        <dbReference type="ARBA" id="ARBA00022801"/>
    </source>
</evidence>
<evidence type="ECO:0000256" key="6">
    <source>
        <dbReference type="HAMAP-Rule" id="MF_00265"/>
    </source>
</evidence>
<dbReference type="GO" id="GO:0090729">
    <property type="term" value="F:toxin activity"/>
    <property type="evidence" value="ECO:0007669"/>
    <property type="project" value="UniProtKB-KW"/>
</dbReference>
<name>A0A2J7TLW6_METSI</name>
<dbReference type="CDD" id="cd18760">
    <property type="entry name" value="PIN_MtVapC3-like"/>
    <property type="match status" value="1"/>
</dbReference>
<dbReference type="InterPro" id="IPR029060">
    <property type="entry name" value="PIN-like_dom_sf"/>
</dbReference>
<feature type="binding site" evidence="6">
    <location>
        <position position="5"/>
    </location>
    <ligand>
        <name>Mg(2+)</name>
        <dbReference type="ChEBI" id="CHEBI:18420"/>
    </ligand>
</feature>
<proteinExistence type="inferred from homology"/>
<comment type="cofactor">
    <cofactor evidence="6">
        <name>Mg(2+)</name>
        <dbReference type="ChEBI" id="CHEBI:18420"/>
    </cofactor>
</comment>
<dbReference type="GO" id="GO:0016787">
    <property type="term" value="F:hydrolase activity"/>
    <property type="evidence" value="ECO:0007669"/>
    <property type="project" value="UniProtKB-KW"/>
</dbReference>
<keyword evidence="1 6" id="KW-1277">Toxin-antitoxin system</keyword>
<dbReference type="EC" id="3.1.-.-" evidence="6"/>
<evidence type="ECO:0000313" key="9">
    <source>
        <dbReference type="Proteomes" id="UP000236286"/>
    </source>
</evidence>
<evidence type="ECO:0000256" key="1">
    <source>
        <dbReference type="ARBA" id="ARBA00022649"/>
    </source>
</evidence>
<dbReference type="HAMAP" id="MF_00265">
    <property type="entry name" value="VapC_Nob1"/>
    <property type="match status" value="1"/>
</dbReference>
<dbReference type="Gene3D" id="3.40.50.1010">
    <property type="entry name" value="5'-nuclease"/>
    <property type="match status" value="1"/>
</dbReference>
<dbReference type="PANTHER" id="PTHR42740:SF1">
    <property type="entry name" value="RIBONUCLEASE VAPC3"/>
    <property type="match status" value="1"/>
</dbReference>
<dbReference type="SUPFAM" id="SSF88723">
    <property type="entry name" value="PIN domain-like"/>
    <property type="match status" value="1"/>
</dbReference>
<gene>
    <name evidence="6" type="primary">vapC</name>
    <name evidence="8" type="ORF">CR492_02270</name>
</gene>
<evidence type="ECO:0000256" key="2">
    <source>
        <dbReference type="ARBA" id="ARBA00022722"/>
    </source>
</evidence>
<dbReference type="RefSeq" id="WP_102842059.1">
    <property type="nucleotide sequence ID" value="NZ_PDZR01000001.1"/>
</dbReference>
<feature type="binding site" evidence="6">
    <location>
        <position position="96"/>
    </location>
    <ligand>
        <name>Mg(2+)</name>
        <dbReference type="ChEBI" id="CHEBI:18420"/>
    </ligand>
</feature>
<evidence type="ECO:0000256" key="3">
    <source>
        <dbReference type="ARBA" id="ARBA00022723"/>
    </source>
</evidence>
<dbReference type="AlphaFoldDB" id="A0A2J7TLW6"/>
<comment type="function">
    <text evidence="6">Toxic component of a toxin-antitoxin (TA) system. An RNase.</text>
</comment>
<dbReference type="Proteomes" id="UP000236286">
    <property type="component" value="Unassembled WGS sequence"/>
</dbReference>
<dbReference type="GO" id="GO:0000287">
    <property type="term" value="F:magnesium ion binding"/>
    <property type="evidence" value="ECO:0007669"/>
    <property type="project" value="UniProtKB-UniRule"/>
</dbReference>
<dbReference type="PANTHER" id="PTHR42740">
    <property type="entry name" value="RIBONUCLEASE VAPC3"/>
    <property type="match status" value="1"/>
</dbReference>
<keyword evidence="2 6" id="KW-0540">Nuclease</keyword>